<protein>
    <submittedName>
        <fullName evidence="1">Uncharacterized protein</fullName>
    </submittedName>
</protein>
<dbReference type="Proteomes" id="UP000494206">
    <property type="component" value="Unassembled WGS sequence"/>
</dbReference>
<reference evidence="1 2" key="1">
    <citation type="submission" date="2020-04" db="EMBL/GenBank/DDBJ databases">
        <authorList>
            <person name="Laetsch R D."/>
            <person name="Stevens L."/>
            <person name="Kumar S."/>
            <person name="Blaxter L. M."/>
        </authorList>
    </citation>
    <scope>NUCLEOTIDE SEQUENCE [LARGE SCALE GENOMIC DNA]</scope>
</reference>
<gene>
    <name evidence="1" type="ORF">CBOVIS_LOCUS3970</name>
</gene>
<name>A0A8S1EJC7_9PELO</name>
<comment type="caution">
    <text evidence="1">The sequence shown here is derived from an EMBL/GenBank/DDBJ whole genome shotgun (WGS) entry which is preliminary data.</text>
</comment>
<keyword evidence="2" id="KW-1185">Reference proteome</keyword>
<evidence type="ECO:0000313" key="2">
    <source>
        <dbReference type="Proteomes" id="UP000494206"/>
    </source>
</evidence>
<proteinExistence type="predicted"/>
<dbReference type="AlphaFoldDB" id="A0A8S1EJC7"/>
<dbReference type="EMBL" id="CADEPM010000002">
    <property type="protein sequence ID" value="CAB3401185.1"/>
    <property type="molecule type" value="Genomic_DNA"/>
</dbReference>
<accession>A0A8S1EJC7</accession>
<evidence type="ECO:0000313" key="1">
    <source>
        <dbReference type="EMBL" id="CAB3401185.1"/>
    </source>
</evidence>
<sequence length="152" mass="17428">MSSTFFSRVADDEIGQIFSDYENDFNHLDDIFRVEDNPDDMRLGLEPLHTPGPADFDRQSTSSIQNFTANLTLDSDTDYQRRSAECAMWYSSSEDDYMYDAFGDFMQYTNEYVPPYMVKKINCDIAVGFPVNDLQIVCDLMDAAVCKVRGNK</sequence>
<organism evidence="1 2">
    <name type="scientific">Caenorhabditis bovis</name>
    <dbReference type="NCBI Taxonomy" id="2654633"/>
    <lineage>
        <taxon>Eukaryota</taxon>
        <taxon>Metazoa</taxon>
        <taxon>Ecdysozoa</taxon>
        <taxon>Nematoda</taxon>
        <taxon>Chromadorea</taxon>
        <taxon>Rhabditida</taxon>
        <taxon>Rhabditina</taxon>
        <taxon>Rhabditomorpha</taxon>
        <taxon>Rhabditoidea</taxon>
        <taxon>Rhabditidae</taxon>
        <taxon>Peloderinae</taxon>
        <taxon>Caenorhabditis</taxon>
    </lineage>
</organism>